<keyword evidence="2" id="KW-0732">Signal</keyword>
<evidence type="ECO:0000256" key="1">
    <source>
        <dbReference type="SAM" id="MobiDB-lite"/>
    </source>
</evidence>
<dbReference type="EMBL" id="BTGU01000069">
    <property type="protein sequence ID" value="GMN57238.1"/>
    <property type="molecule type" value="Genomic_DNA"/>
</dbReference>
<sequence length="89" mass="9971">MKRKQVFLHLLFAFLLLASRCRYSSTAFAIRAAESVKLNIEHVPERKTLAIRQMLSAWVESRKIGKESIHKVPSGPNPIGNGHPPSIHG</sequence>
<proteinExistence type="predicted"/>
<dbReference type="AlphaFoldDB" id="A0AA88DL05"/>
<comment type="caution">
    <text evidence="3">The sequence shown here is derived from an EMBL/GenBank/DDBJ whole genome shotgun (WGS) entry which is preliminary data.</text>
</comment>
<keyword evidence="4" id="KW-1185">Reference proteome</keyword>
<evidence type="ECO:0000313" key="3">
    <source>
        <dbReference type="EMBL" id="GMN57238.1"/>
    </source>
</evidence>
<feature type="chain" id="PRO_5041730424" evidence="2">
    <location>
        <begin position="27"/>
        <end position="89"/>
    </location>
</feature>
<feature type="signal peptide" evidence="2">
    <location>
        <begin position="1"/>
        <end position="26"/>
    </location>
</feature>
<evidence type="ECO:0000256" key="2">
    <source>
        <dbReference type="SAM" id="SignalP"/>
    </source>
</evidence>
<protein>
    <submittedName>
        <fullName evidence="3">Uncharacterized protein</fullName>
    </submittedName>
</protein>
<gene>
    <name evidence="3" type="ORF">TIFTF001_026349</name>
</gene>
<name>A0AA88DL05_FICCA</name>
<accession>A0AA88DL05</accession>
<organism evidence="3 4">
    <name type="scientific">Ficus carica</name>
    <name type="common">Common fig</name>
    <dbReference type="NCBI Taxonomy" id="3494"/>
    <lineage>
        <taxon>Eukaryota</taxon>
        <taxon>Viridiplantae</taxon>
        <taxon>Streptophyta</taxon>
        <taxon>Embryophyta</taxon>
        <taxon>Tracheophyta</taxon>
        <taxon>Spermatophyta</taxon>
        <taxon>Magnoliopsida</taxon>
        <taxon>eudicotyledons</taxon>
        <taxon>Gunneridae</taxon>
        <taxon>Pentapetalae</taxon>
        <taxon>rosids</taxon>
        <taxon>fabids</taxon>
        <taxon>Rosales</taxon>
        <taxon>Moraceae</taxon>
        <taxon>Ficeae</taxon>
        <taxon>Ficus</taxon>
    </lineage>
</organism>
<dbReference type="Proteomes" id="UP001187192">
    <property type="component" value="Unassembled WGS sequence"/>
</dbReference>
<evidence type="ECO:0000313" key="4">
    <source>
        <dbReference type="Proteomes" id="UP001187192"/>
    </source>
</evidence>
<feature type="region of interest" description="Disordered" evidence="1">
    <location>
        <begin position="68"/>
        <end position="89"/>
    </location>
</feature>
<reference evidence="3" key="1">
    <citation type="submission" date="2023-07" db="EMBL/GenBank/DDBJ databases">
        <title>draft genome sequence of fig (Ficus carica).</title>
        <authorList>
            <person name="Takahashi T."/>
            <person name="Nishimura K."/>
        </authorList>
    </citation>
    <scope>NUCLEOTIDE SEQUENCE</scope>
</reference>